<proteinExistence type="inferred from homology"/>
<dbReference type="SUPFAM" id="SSF55961">
    <property type="entry name" value="Bet v1-like"/>
    <property type="match status" value="1"/>
</dbReference>
<evidence type="ECO:0000259" key="2">
    <source>
        <dbReference type="Pfam" id="PF08327"/>
    </source>
</evidence>
<evidence type="ECO:0000256" key="1">
    <source>
        <dbReference type="ARBA" id="ARBA00006817"/>
    </source>
</evidence>
<protein>
    <recommendedName>
        <fullName evidence="2">Activator of Hsp90 ATPase homologue 1/2-like C-terminal domain-containing protein</fullName>
    </recommendedName>
</protein>
<dbReference type="AlphaFoldDB" id="A0A516PVQ6"/>
<dbReference type="EMBL" id="CP041692">
    <property type="protein sequence ID" value="QDP95240.1"/>
    <property type="molecule type" value="Genomic_DNA"/>
</dbReference>
<evidence type="ECO:0000313" key="4">
    <source>
        <dbReference type="Proteomes" id="UP000319263"/>
    </source>
</evidence>
<dbReference type="KEGG" id="mik:FOE78_04330"/>
<dbReference type="RefSeq" id="WP_143985221.1">
    <property type="nucleotide sequence ID" value="NZ_CP041692.1"/>
</dbReference>
<dbReference type="InterPro" id="IPR023393">
    <property type="entry name" value="START-like_dom_sf"/>
</dbReference>
<evidence type="ECO:0000313" key="3">
    <source>
        <dbReference type="EMBL" id="QDP95240.1"/>
    </source>
</evidence>
<reference evidence="3 4" key="1">
    <citation type="submission" date="2019-07" db="EMBL/GenBank/DDBJ databases">
        <title>Microlunatus dokdonensis sp. nov. isolated from the rhizospheric soil of the wild plant Elymus tsukushiensis.</title>
        <authorList>
            <person name="Ghim S.-Y."/>
            <person name="Hwang Y.-J."/>
            <person name="Son J.-S."/>
            <person name="Shin J.-H."/>
        </authorList>
    </citation>
    <scope>NUCLEOTIDE SEQUENCE [LARGE SCALE GENOMIC DNA]</scope>
    <source>
        <strain evidence="3 4">KUDC0627</strain>
    </source>
</reference>
<name>A0A516PVQ6_9ACTN</name>
<organism evidence="3 4">
    <name type="scientific">Microlunatus elymi</name>
    <dbReference type="NCBI Taxonomy" id="2596828"/>
    <lineage>
        <taxon>Bacteria</taxon>
        <taxon>Bacillati</taxon>
        <taxon>Actinomycetota</taxon>
        <taxon>Actinomycetes</taxon>
        <taxon>Propionibacteriales</taxon>
        <taxon>Propionibacteriaceae</taxon>
        <taxon>Microlunatus</taxon>
    </lineage>
</organism>
<dbReference type="OrthoDB" id="8755073at2"/>
<sequence length="141" mass="15596">MPQVTSTLDIAAPPSKVWRWFTSQEKLRQWIAPTIEIDLRVGGDYRMVGPDGTKISGVVLEYVPEGQLVLSWIEEDAGWAHPGRLVITLTPISSGTRMTLMHDGFAGIGKQGWQSTMAAYERGIDRHQVLQHLAAAVTGRE</sequence>
<dbReference type="CDD" id="cd07814">
    <property type="entry name" value="SRPBCC_CalC_Aha1-like"/>
    <property type="match status" value="1"/>
</dbReference>
<dbReference type="Gene3D" id="3.30.530.20">
    <property type="match status" value="1"/>
</dbReference>
<gene>
    <name evidence="3" type="ORF">FOE78_04330</name>
</gene>
<dbReference type="Proteomes" id="UP000319263">
    <property type="component" value="Chromosome"/>
</dbReference>
<comment type="similarity">
    <text evidence="1">Belongs to the AHA1 family.</text>
</comment>
<accession>A0A516PVQ6</accession>
<dbReference type="InterPro" id="IPR013538">
    <property type="entry name" value="ASHA1/2-like_C"/>
</dbReference>
<keyword evidence="4" id="KW-1185">Reference proteome</keyword>
<feature type="domain" description="Activator of Hsp90 ATPase homologue 1/2-like C-terminal" evidence="2">
    <location>
        <begin position="11"/>
        <end position="107"/>
    </location>
</feature>
<dbReference type="Pfam" id="PF08327">
    <property type="entry name" value="AHSA1"/>
    <property type="match status" value="1"/>
</dbReference>